<comment type="domain">
    <text evidence="9">Consists of three main regions, an N-terminal coiled-coil domain that may assist in substrate recognition, an interdomain involved in PAN hexamerization, and a C-terminal ATPase domain of the AAA type.</text>
</comment>
<evidence type="ECO:0000256" key="8">
    <source>
        <dbReference type="ARBA" id="ARBA00023186"/>
    </source>
</evidence>
<dbReference type="HAMAP" id="MF_00553">
    <property type="entry name" value="PAN"/>
    <property type="match status" value="1"/>
</dbReference>
<gene>
    <name evidence="9" type="primary">pan</name>
    <name evidence="13" type="ORF">SAMN06266787_10250</name>
</gene>
<keyword evidence="7 9" id="KW-0175">Coiled coil</keyword>
<dbReference type="GO" id="GO:0005524">
    <property type="term" value="F:ATP binding"/>
    <property type="evidence" value="ECO:0007669"/>
    <property type="project" value="UniProtKB-UniRule"/>
</dbReference>
<evidence type="ECO:0000256" key="2">
    <source>
        <dbReference type="ARBA" id="ARBA00006914"/>
    </source>
</evidence>
<dbReference type="Gene3D" id="3.40.50.300">
    <property type="entry name" value="P-loop containing nucleotide triphosphate hydrolases"/>
    <property type="match status" value="1"/>
</dbReference>
<dbReference type="EMBL" id="FZNK01000002">
    <property type="protein sequence ID" value="SNR43041.1"/>
    <property type="molecule type" value="Genomic_DNA"/>
</dbReference>
<name>A0A238W9H0_HALEZ</name>
<keyword evidence="4 9" id="KW-0547">Nucleotide-binding</keyword>
<keyword evidence="6 9" id="KW-0647">Proteasome</keyword>
<dbReference type="PROSITE" id="PS00674">
    <property type="entry name" value="AAA"/>
    <property type="match status" value="1"/>
</dbReference>
<evidence type="ECO:0000259" key="12">
    <source>
        <dbReference type="SMART" id="SM00382"/>
    </source>
</evidence>
<keyword evidence="5 9" id="KW-0067">ATP-binding</keyword>
<dbReference type="Gene3D" id="1.10.8.60">
    <property type="match status" value="1"/>
</dbReference>
<dbReference type="InterPro" id="IPR012340">
    <property type="entry name" value="NA-bd_OB-fold"/>
</dbReference>
<comment type="subcellular location">
    <subcellularLocation>
        <location evidence="1 9">Cytoplasm</location>
    </subcellularLocation>
</comment>
<evidence type="ECO:0000256" key="10">
    <source>
        <dbReference type="RuleBase" id="RU003651"/>
    </source>
</evidence>
<dbReference type="Pfam" id="PF00004">
    <property type="entry name" value="AAA"/>
    <property type="match status" value="1"/>
</dbReference>
<comment type="function">
    <text evidence="9">ATPase which is responsible for recognizing, binding, unfolding and translocation of substrate proteins into the archaeal 20S proteasome core particle. Is essential for opening the gate of the 20S proteasome via an interaction with its C-terminus, thereby allowing substrate entry and access to the site of proteolysis. Thus, the C-termini of the proteasomal ATPase function like a 'key in a lock' to induce gate opening and therefore regulate proteolysis. Unfolding activity requires energy from ATP hydrolysis, whereas ATP binding alone promotes ATPase-20S proteasome association which triggers gate opening, and supports translocation of unfolded substrates.</text>
</comment>
<accession>A0A238W9H0</accession>
<dbReference type="GO" id="GO:0016887">
    <property type="term" value="F:ATP hydrolysis activity"/>
    <property type="evidence" value="ECO:0007669"/>
    <property type="project" value="UniProtKB-UniRule"/>
</dbReference>
<dbReference type="InterPro" id="IPR041569">
    <property type="entry name" value="AAA_lid_3"/>
</dbReference>
<evidence type="ECO:0000256" key="5">
    <source>
        <dbReference type="ARBA" id="ARBA00022840"/>
    </source>
</evidence>
<evidence type="ECO:0000256" key="4">
    <source>
        <dbReference type="ARBA" id="ARBA00022741"/>
    </source>
</evidence>
<reference evidence="13 14" key="1">
    <citation type="submission" date="2017-06" db="EMBL/GenBank/DDBJ databases">
        <authorList>
            <person name="Kim H.J."/>
            <person name="Triplett B.A."/>
        </authorList>
    </citation>
    <scope>NUCLEOTIDE SEQUENCE [LARGE SCALE GENOMIC DNA]</scope>
    <source>
        <strain evidence="13 14">DSM 19316</strain>
    </source>
</reference>
<dbReference type="GO" id="GO:0022623">
    <property type="term" value="C:proteasome-activating nucleotidase complex"/>
    <property type="evidence" value="ECO:0007669"/>
    <property type="project" value="UniProtKB-UniRule"/>
</dbReference>
<feature type="binding site" evidence="9">
    <location>
        <begin position="195"/>
        <end position="200"/>
    </location>
    <ligand>
        <name>ATP</name>
        <dbReference type="ChEBI" id="CHEBI:30616"/>
    </ligand>
</feature>
<dbReference type="AlphaFoldDB" id="A0A238W9H0"/>
<dbReference type="InterPro" id="IPR050221">
    <property type="entry name" value="26S_Proteasome_ATPase"/>
</dbReference>
<feature type="region of interest" description="Disordered" evidence="11">
    <location>
        <begin position="1"/>
        <end position="21"/>
    </location>
</feature>
<feature type="compositionally biased region" description="Basic and acidic residues" evidence="11">
    <location>
        <begin position="9"/>
        <end position="21"/>
    </location>
</feature>
<dbReference type="InterPro" id="IPR003959">
    <property type="entry name" value="ATPase_AAA_core"/>
</dbReference>
<dbReference type="GO" id="GO:0043335">
    <property type="term" value="P:protein unfolding"/>
    <property type="evidence" value="ECO:0007669"/>
    <property type="project" value="UniProtKB-UniRule"/>
</dbReference>
<proteinExistence type="inferred from homology"/>
<keyword evidence="3 9" id="KW-0963">Cytoplasm</keyword>
<dbReference type="InterPro" id="IPR003960">
    <property type="entry name" value="ATPase_AAA_CS"/>
</dbReference>
<sequence length="407" mass="45225">MSHSPSLPDRPRLELDPEMSDAERLEAIRQHYRRIVQVNDELEDRLADAEGRRGELKDDVEQLKRENEVLKTSSLYIASVEEITDDGVVIKQHGNNQEVLTQAATRLDENLRPGDRVAINDSFAVQQVLDDETDSRAQAMEVTESPEVEYADIGGIDDQIREVREAVEDPLENPEQFETVGVEPPSGVLLHGPPGTGKTMLAKAVANESDATFIKMAGSELVRKFIGEGARLVRDLFELAAEREPAVIFIDEIDAVAAKRTDSKTSGDAEVQRTMMQLLSEMDGFDDRGEVRIMAATNRFDMLDEAILRPGRFDRLIEVPEPGPEGRERILEIHTADMNVADGVDLGVVARDLDGYSGADIASLATEAGMFAIRDGRTEVTQADFEQARDKLQDADTEDEQVINYQY</sequence>
<dbReference type="SMART" id="SM00382">
    <property type="entry name" value="AAA"/>
    <property type="match status" value="1"/>
</dbReference>
<comment type="subunit">
    <text evidence="9">Homohexamer. The hexameric complex has a two-ring architecture resembling a top hat that caps the 20S proteasome core at one or both ends. Upon ATP-binding, the C-terminus of PAN interacts with the alpha-rings of the proteasome core by binding to the intersubunit pockets.</text>
</comment>
<dbReference type="InterPro" id="IPR032501">
    <property type="entry name" value="Prot_ATP_ID_OB_2nd"/>
</dbReference>
<dbReference type="InterPro" id="IPR023501">
    <property type="entry name" value="Nucleotidase_PAN"/>
</dbReference>
<dbReference type="FunFam" id="3.40.50.300:FF:000033">
    <property type="entry name" value="26S protease regulatory subunit 6B"/>
    <property type="match status" value="1"/>
</dbReference>
<dbReference type="Proteomes" id="UP000198297">
    <property type="component" value="Unassembled WGS sequence"/>
</dbReference>
<dbReference type="InterPro" id="IPR003593">
    <property type="entry name" value="AAA+_ATPase"/>
</dbReference>
<dbReference type="InterPro" id="IPR027417">
    <property type="entry name" value="P-loop_NTPase"/>
</dbReference>
<dbReference type="NCBIfam" id="NF003069">
    <property type="entry name" value="PRK03992.1"/>
    <property type="match status" value="1"/>
</dbReference>
<dbReference type="GO" id="GO:0005737">
    <property type="term" value="C:cytoplasm"/>
    <property type="evidence" value="ECO:0007669"/>
    <property type="project" value="UniProtKB-SubCell"/>
</dbReference>
<dbReference type="GO" id="GO:0010498">
    <property type="term" value="P:proteasomal protein catabolic process"/>
    <property type="evidence" value="ECO:0007669"/>
    <property type="project" value="UniProtKB-UniRule"/>
</dbReference>
<dbReference type="NCBIfam" id="NF047747">
    <property type="entry name" value="PrtsmActNtasePan2"/>
    <property type="match status" value="1"/>
</dbReference>
<dbReference type="Pfam" id="PF17862">
    <property type="entry name" value="AAA_lid_3"/>
    <property type="match status" value="1"/>
</dbReference>
<comment type="similarity">
    <text evidence="2 9 10">Belongs to the AAA ATPase family.</text>
</comment>
<organism evidence="13 14">
    <name type="scientific">Halorubrum ezzemoulense</name>
    <name type="common">Halorubrum chaoviator</name>
    <dbReference type="NCBI Taxonomy" id="337243"/>
    <lineage>
        <taxon>Archaea</taxon>
        <taxon>Methanobacteriati</taxon>
        <taxon>Methanobacteriota</taxon>
        <taxon>Stenosarchaea group</taxon>
        <taxon>Halobacteria</taxon>
        <taxon>Halobacteriales</taxon>
        <taxon>Haloferacaceae</taxon>
        <taxon>Halorubrum</taxon>
    </lineage>
</organism>
<evidence type="ECO:0000313" key="13">
    <source>
        <dbReference type="EMBL" id="SNR43041.1"/>
    </source>
</evidence>
<evidence type="ECO:0000256" key="6">
    <source>
        <dbReference type="ARBA" id="ARBA00022942"/>
    </source>
</evidence>
<dbReference type="Gene3D" id="2.40.50.140">
    <property type="entry name" value="Nucleic acid-binding proteins"/>
    <property type="match status" value="1"/>
</dbReference>
<evidence type="ECO:0000256" key="3">
    <source>
        <dbReference type="ARBA" id="ARBA00022490"/>
    </source>
</evidence>
<evidence type="ECO:0000256" key="1">
    <source>
        <dbReference type="ARBA" id="ARBA00004496"/>
    </source>
</evidence>
<dbReference type="RefSeq" id="WP_086216599.1">
    <property type="nucleotide sequence ID" value="NZ_FZNK01000002.1"/>
</dbReference>
<feature type="domain" description="AAA+ ATPase" evidence="12">
    <location>
        <begin position="184"/>
        <end position="323"/>
    </location>
</feature>
<protein>
    <recommendedName>
        <fullName evidence="9">Proteasome-activating nucleotidase</fullName>
        <shortName evidence="9">PAN</shortName>
    </recommendedName>
    <alternativeName>
        <fullName evidence="9">Proteasomal ATPase</fullName>
    </alternativeName>
    <alternativeName>
        <fullName evidence="9">Proteasome regulatory ATPase</fullName>
    </alternativeName>
    <alternativeName>
        <fullName evidence="9">Proteasome regulatory particle</fullName>
    </alternativeName>
</protein>
<keyword evidence="8 9" id="KW-0143">Chaperone</keyword>
<dbReference type="PANTHER" id="PTHR23073">
    <property type="entry name" value="26S PROTEASOME REGULATORY SUBUNIT"/>
    <property type="match status" value="1"/>
</dbReference>
<evidence type="ECO:0000313" key="14">
    <source>
        <dbReference type="Proteomes" id="UP000198297"/>
    </source>
</evidence>
<dbReference type="SUPFAM" id="SSF52540">
    <property type="entry name" value="P-loop containing nucleoside triphosphate hydrolases"/>
    <property type="match status" value="1"/>
</dbReference>
<evidence type="ECO:0000256" key="9">
    <source>
        <dbReference type="HAMAP-Rule" id="MF_00553"/>
    </source>
</evidence>
<evidence type="ECO:0000256" key="11">
    <source>
        <dbReference type="SAM" id="MobiDB-lite"/>
    </source>
</evidence>
<feature type="coiled-coil region" evidence="9">
    <location>
        <begin position="25"/>
        <end position="73"/>
    </location>
</feature>
<feature type="binding site" evidence="9">
    <location>
        <position position="334"/>
    </location>
    <ligand>
        <name>ATP</name>
        <dbReference type="ChEBI" id="CHEBI:30616"/>
    </ligand>
</feature>
<evidence type="ECO:0000256" key="7">
    <source>
        <dbReference type="ARBA" id="ARBA00023054"/>
    </source>
</evidence>
<dbReference type="Pfam" id="PF16450">
    <property type="entry name" value="Prot_ATP_ID_OB_C"/>
    <property type="match status" value="1"/>
</dbReference>